<dbReference type="NCBIfam" id="TIGR03546">
    <property type="entry name" value="TIGR03546 family protein"/>
    <property type="match status" value="1"/>
</dbReference>
<accession>A0A545U4D8</accession>
<gene>
    <name evidence="3" type="ORF">FKG94_04810</name>
</gene>
<dbReference type="EMBL" id="VHSG01000006">
    <property type="protein sequence ID" value="TQV84304.1"/>
    <property type="molecule type" value="Genomic_DNA"/>
</dbReference>
<keyword evidence="4" id="KW-1185">Reference proteome</keyword>
<organism evidence="3 4">
    <name type="scientific">Exilibacterium tricleocarpae</name>
    <dbReference type="NCBI Taxonomy" id="2591008"/>
    <lineage>
        <taxon>Bacteria</taxon>
        <taxon>Pseudomonadati</taxon>
        <taxon>Pseudomonadota</taxon>
        <taxon>Gammaproteobacteria</taxon>
        <taxon>Cellvibrionales</taxon>
        <taxon>Cellvibrionaceae</taxon>
        <taxon>Exilibacterium</taxon>
    </lineage>
</organism>
<proteinExistence type="predicted"/>
<dbReference type="Pfam" id="PF09835">
    <property type="entry name" value="DUF2062"/>
    <property type="match status" value="1"/>
</dbReference>
<keyword evidence="1" id="KW-0472">Membrane</keyword>
<dbReference type="AlphaFoldDB" id="A0A545U4D8"/>
<dbReference type="Proteomes" id="UP000319732">
    <property type="component" value="Unassembled WGS sequence"/>
</dbReference>
<feature type="transmembrane region" description="Helical" evidence="1">
    <location>
        <begin position="20"/>
        <end position="47"/>
    </location>
</feature>
<dbReference type="InterPro" id="IPR018639">
    <property type="entry name" value="DUF2062"/>
</dbReference>
<evidence type="ECO:0000259" key="2">
    <source>
        <dbReference type="Pfam" id="PF09835"/>
    </source>
</evidence>
<evidence type="ECO:0000313" key="3">
    <source>
        <dbReference type="EMBL" id="TQV84304.1"/>
    </source>
</evidence>
<keyword evidence="1" id="KW-0812">Transmembrane</keyword>
<feature type="transmembrane region" description="Helical" evidence="1">
    <location>
        <begin position="110"/>
        <end position="129"/>
    </location>
</feature>
<evidence type="ECO:0000256" key="1">
    <source>
        <dbReference type="SAM" id="Phobius"/>
    </source>
</evidence>
<reference evidence="3 4" key="1">
    <citation type="submission" date="2019-06" db="EMBL/GenBank/DDBJ databases">
        <title>Whole genome sequence for Cellvibrionaceae sp. R142.</title>
        <authorList>
            <person name="Wang G."/>
        </authorList>
    </citation>
    <scope>NUCLEOTIDE SEQUENCE [LARGE SCALE GENOMIC DNA]</scope>
    <source>
        <strain evidence="3 4">R142</strain>
    </source>
</reference>
<dbReference type="OrthoDB" id="370141at2"/>
<protein>
    <submittedName>
        <fullName evidence="3">TIGR03546 family protein</fullName>
    </submittedName>
</protein>
<keyword evidence="1" id="KW-1133">Transmembrane helix</keyword>
<evidence type="ECO:0000313" key="4">
    <source>
        <dbReference type="Proteomes" id="UP000319732"/>
    </source>
</evidence>
<feature type="transmembrane region" description="Helical" evidence="1">
    <location>
        <begin position="54"/>
        <end position="71"/>
    </location>
</feature>
<feature type="domain" description="DUF2062" evidence="2">
    <location>
        <begin position="7"/>
        <end position="139"/>
    </location>
</feature>
<name>A0A545U4D8_9GAMM</name>
<dbReference type="InterPro" id="IPR019935">
    <property type="entry name" value="CHP03546"/>
</dbReference>
<sequence length="168" mass="18734">MRLLVKLLKVLNAEDNPAQIALAVCLAAILGLTPLLSLHNLLILFLVLVLRVNISAFLLFALVFSGIAYLLDPLFHRLGHSLLTAEGLQGMWTLLYNTAAGRLSEFNNTLTLGSLVFAVALSVPLFFAAKTGVDRYRARLLPWVEKTHLVRVLKASRFYRLYTQTGWE</sequence>
<comment type="caution">
    <text evidence="3">The sequence shown here is derived from an EMBL/GenBank/DDBJ whole genome shotgun (WGS) entry which is preliminary data.</text>
</comment>